<keyword evidence="7" id="KW-0255">Endonuclease</keyword>
<dbReference type="SUPFAM" id="SSF54060">
    <property type="entry name" value="His-Me finger endonucleases"/>
    <property type="match status" value="1"/>
</dbReference>
<dbReference type="GO" id="GO:0016787">
    <property type="term" value="F:hydrolase activity"/>
    <property type="evidence" value="ECO:0007669"/>
    <property type="project" value="UniProtKB-KW"/>
</dbReference>
<name>A0A853J7X0_9GAMM</name>
<keyword evidence="8" id="KW-1185">Reference proteome</keyword>
<feature type="domain" description="SbsA Ig-like" evidence="6">
    <location>
        <begin position="206"/>
        <end position="305"/>
    </location>
</feature>
<comment type="caution">
    <text evidence="7">The sequence shown here is derived from an EMBL/GenBank/DDBJ whole genome shotgun (WGS) entry which is preliminary data.</text>
</comment>
<dbReference type="Proteomes" id="UP000578091">
    <property type="component" value="Unassembled WGS sequence"/>
</dbReference>
<dbReference type="AlphaFoldDB" id="A0A853J7X0"/>
<keyword evidence="2" id="KW-0540">Nuclease</keyword>
<evidence type="ECO:0000256" key="1">
    <source>
        <dbReference type="ARBA" id="ARBA00006429"/>
    </source>
</evidence>
<keyword evidence="4" id="KW-0378">Hydrolase</keyword>
<dbReference type="RefSeq" id="WP_180676780.1">
    <property type="nucleotide sequence ID" value="NZ_JACCKA010000009.1"/>
</dbReference>
<gene>
    <name evidence="7" type="ORF">H0E84_01125</name>
</gene>
<dbReference type="EMBL" id="JACCKA010000009">
    <property type="protein sequence ID" value="NZA24975.1"/>
    <property type="molecule type" value="Genomic_DNA"/>
</dbReference>
<dbReference type="Pfam" id="PF04231">
    <property type="entry name" value="Endonuclease_1"/>
    <property type="match status" value="1"/>
</dbReference>
<proteinExistence type="inferred from homology"/>
<evidence type="ECO:0000313" key="8">
    <source>
        <dbReference type="Proteomes" id="UP000578091"/>
    </source>
</evidence>
<feature type="signal peptide" evidence="5">
    <location>
        <begin position="1"/>
        <end position="34"/>
    </location>
</feature>
<evidence type="ECO:0000256" key="3">
    <source>
        <dbReference type="ARBA" id="ARBA00022729"/>
    </source>
</evidence>
<reference evidence="7 8" key="1">
    <citation type="submission" date="2020-07" db="EMBL/GenBank/DDBJ databases">
        <title>Luteimonas sp. SJ-92.</title>
        <authorList>
            <person name="Huang X.-X."/>
            <person name="Xu L."/>
            <person name="Sun J.-Q."/>
        </authorList>
    </citation>
    <scope>NUCLEOTIDE SEQUENCE [LARGE SCALE GENOMIC DNA]</scope>
    <source>
        <strain evidence="7 8">SJ-92</strain>
    </source>
</reference>
<dbReference type="Pfam" id="PF13205">
    <property type="entry name" value="Big_5"/>
    <property type="match status" value="1"/>
</dbReference>
<accession>A0A853J7X0</accession>
<dbReference type="GO" id="GO:0004519">
    <property type="term" value="F:endonuclease activity"/>
    <property type="evidence" value="ECO:0007669"/>
    <property type="project" value="UniProtKB-KW"/>
</dbReference>
<evidence type="ECO:0000259" key="6">
    <source>
        <dbReference type="Pfam" id="PF13205"/>
    </source>
</evidence>
<keyword evidence="3 5" id="KW-0732">Signal</keyword>
<dbReference type="InterPro" id="IPR007346">
    <property type="entry name" value="Endonuclease-I"/>
</dbReference>
<dbReference type="InterPro" id="IPR032812">
    <property type="entry name" value="SbsA_Ig"/>
</dbReference>
<dbReference type="PANTHER" id="PTHR33607">
    <property type="entry name" value="ENDONUCLEASE-1"/>
    <property type="match status" value="1"/>
</dbReference>
<feature type="chain" id="PRO_5032812648" evidence="5">
    <location>
        <begin position="35"/>
        <end position="599"/>
    </location>
</feature>
<protein>
    <submittedName>
        <fullName evidence="7">Endonuclease</fullName>
    </submittedName>
</protein>
<evidence type="ECO:0000313" key="7">
    <source>
        <dbReference type="EMBL" id="NZA24975.1"/>
    </source>
</evidence>
<evidence type="ECO:0000256" key="5">
    <source>
        <dbReference type="SAM" id="SignalP"/>
    </source>
</evidence>
<evidence type="ECO:0000256" key="4">
    <source>
        <dbReference type="ARBA" id="ARBA00022801"/>
    </source>
</evidence>
<dbReference type="PANTHER" id="PTHR33607:SF2">
    <property type="entry name" value="ENDONUCLEASE-1"/>
    <property type="match status" value="1"/>
</dbReference>
<sequence>MRNPRARRAARARRHAPAAALGLALLLCGTPLFAAVFVNELHYDNAGADSGEAVELVATAGEDLGGYRLYLYSGGSAPGSAASYGNRAVPSGQAASCGASVRIATVAFPANGLQNGPADGIALVDAQDRVVQFISYEGTLTAADGPAAGTTSDNLPVSEGGADAAGLSLQLQGHGNAAGDFAWAGAAPASFGDCNGGQTFGGGGGNDAPRVVATTPADGATGFPAAGDLAVAFSEPVVLAAGALRLACAVSGTVPLDHAGSGDAFAVSTATALHGGESCTLTVAAAAVSDQDGAHPDADLQVGFTVAGGGGDSGGYYGRVNPSSPEQLRCSLHHTIRGHTAYPYSGGGTDTWAILEIADEDPADPGRVRDVYRNGSYAKGDARAGTGSGATYNREHTWPNSLGFGSRTGDRGLPHAPYTDAHMLYLSDTDYNAARGNRPFADCPASANCGERPTEANGGVGGGSGSYPGDSNWVRSPDGNGGAFEVWGHRKGDIARAVMYMAIRYEGGADPVTGQSEPDLELTDDRSRIVVTSGSPAYMGLLSTLLAWHAADPPDAAERERNQVIYSFQGNRNPFIDHPQWASAALFASAAPATCALLD</sequence>
<organism evidence="7 8">
    <name type="scientific">Luteimonas salinisoli</name>
    <dbReference type="NCBI Taxonomy" id="2752307"/>
    <lineage>
        <taxon>Bacteria</taxon>
        <taxon>Pseudomonadati</taxon>
        <taxon>Pseudomonadota</taxon>
        <taxon>Gammaproteobacteria</taxon>
        <taxon>Lysobacterales</taxon>
        <taxon>Lysobacteraceae</taxon>
        <taxon>Luteimonas</taxon>
    </lineage>
</organism>
<dbReference type="InterPro" id="IPR044925">
    <property type="entry name" value="His-Me_finger_sf"/>
</dbReference>
<evidence type="ECO:0000256" key="2">
    <source>
        <dbReference type="ARBA" id="ARBA00022722"/>
    </source>
</evidence>
<comment type="similarity">
    <text evidence="1">Belongs to the EndA/NucM nuclease family.</text>
</comment>